<gene>
    <name evidence="3" type="ORF">RRG08_010625</name>
</gene>
<evidence type="ECO:0008006" key="5">
    <source>
        <dbReference type="Google" id="ProtNLM"/>
    </source>
</evidence>
<keyword evidence="4" id="KW-1185">Reference proteome</keyword>
<dbReference type="EMBL" id="JAWDGP010006651">
    <property type="protein sequence ID" value="KAK3737428.1"/>
    <property type="molecule type" value="Genomic_DNA"/>
</dbReference>
<evidence type="ECO:0000313" key="4">
    <source>
        <dbReference type="Proteomes" id="UP001283361"/>
    </source>
</evidence>
<accession>A0AAE0Y948</accession>
<dbReference type="Gene3D" id="3.40.50.1820">
    <property type="entry name" value="alpha/beta hydrolase"/>
    <property type="match status" value="1"/>
</dbReference>
<organism evidence="3 4">
    <name type="scientific">Elysia crispata</name>
    <name type="common">lettuce slug</name>
    <dbReference type="NCBI Taxonomy" id="231223"/>
    <lineage>
        <taxon>Eukaryota</taxon>
        <taxon>Metazoa</taxon>
        <taxon>Spiralia</taxon>
        <taxon>Lophotrochozoa</taxon>
        <taxon>Mollusca</taxon>
        <taxon>Gastropoda</taxon>
        <taxon>Heterobranchia</taxon>
        <taxon>Euthyneura</taxon>
        <taxon>Panpulmonata</taxon>
        <taxon>Sacoglossa</taxon>
        <taxon>Placobranchoidea</taxon>
        <taxon>Plakobranchidae</taxon>
        <taxon>Elysia</taxon>
    </lineage>
</organism>
<evidence type="ECO:0000313" key="3">
    <source>
        <dbReference type="EMBL" id="KAK3737428.1"/>
    </source>
</evidence>
<dbReference type="GO" id="GO:0005737">
    <property type="term" value="C:cytoplasm"/>
    <property type="evidence" value="ECO:0007669"/>
    <property type="project" value="UniProtKB-SubCell"/>
</dbReference>
<comment type="caution">
    <text evidence="3">The sequence shown here is derived from an EMBL/GenBank/DDBJ whole genome shotgun (WGS) entry which is preliminary data.</text>
</comment>
<dbReference type="PANTHER" id="PTHR46197:SF3">
    <property type="entry name" value="AB HYDROLASE-1 DOMAIN-CONTAINING PROTEIN"/>
    <property type="match status" value="1"/>
</dbReference>
<evidence type="ECO:0000256" key="1">
    <source>
        <dbReference type="ARBA" id="ARBA00004496"/>
    </source>
</evidence>
<dbReference type="AlphaFoldDB" id="A0AAE0Y948"/>
<name>A0AAE0Y948_9GAST</name>
<evidence type="ECO:0000256" key="2">
    <source>
        <dbReference type="ARBA" id="ARBA00022490"/>
    </source>
</evidence>
<dbReference type="Proteomes" id="UP001283361">
    <property type="component" value="Unassembled WGS sequence"/>
</dbReference>
<comment type="subcellular location">
    <subcellularLocation>
        <location evidence="1">Cytoplasm</location>
    </subcellularLocation>
</comment>
<sequence>MAWETLPSADWSIRSNTDHKRMATVTNGHSQDSHHGLPSHGSLVRKEVKVNVTLPDLTLKVHAIEVVNGAAIDGGVGDGLSVLFLHSGRFTSQNWVDIGTLDRVAASGFRAVAVDLPGKGQTSGPIDRSLNAQFLTALVEAMDLRRLVIVSPSSSGRYTLPFLFKDAPTSTARAVGFVPIAPGGTKDFREKYPDSKLQTLIVYGTDDPEGQTTLDDLKLLPNSQVLPIEGAGHPCYMEQPDIFHTALLEFLRKLAA</sequence>
<dbReference type="SUPFAM" id="SSF53474">
    <property type="entry name" value="alpha/beta-Hydrolases"/>
    <property type="match status" value="1"/>
</dbReference>
<keyword evidence="2" id="KW-0963">Cytoplasm</keyword>
<dbReference type="InterPro" id="IPR029058">
    <property type="entry name" value="AB_hydrolase_fold"/>
</dbReference>
<reference evidence="3" key="1">
    <citation type="journal article" date="2023" name="G3 (Bethesda)">
        <title>A reference genome for the long-term kleptoplast-retaining sea slug Elysia crispata morphotype clarki.</title>
        <authorList>
            <person name="Eastman K.E."/>
            <person name="Pendleton A.L."/>
            <person name="Shaikh M.A."/>
            <person name="Suttiyut T."/>
            <person name="Ogas R."/>
            <person name="Tomko P."/>
            <person name="Gavelis G."/>
            <person name="Widhalm J.R."/>
            <person name="Wisecaver J.H."/>
        </authorList>
    </citation>
    <scope>NUCLEOTIDE SEQUENCE</scope>
    <source>
        <strain evidence="3">ECLA1</strain>
    </source>
</reference>
<protein>
    <recommendedName>
        <fullName evidence="5">AB hydrolase-1 domain-containing protein</fullName>
    </recommendedName>
</protein>
<dbReference type="PANTHER" id="PTHR46197">
    <property type="entry name" value="PROTEIN ABHD14B-LIKE"/>
    <property type="match status" value="1"/>
</dbReference>
<proteinExistence type="predicted"/>